<evidence type="ECO:0000313" key="1">
    <source>
        <dbReference type="EMBL" id="KFJ05175.1"/>
    </source>
</evidence>
<dbReference type="STRING" id="77635.BISU_1291"/>
<dbReference type="Proteomes" id="UP000029055">
    <property type="component" value="Unassembled WGS sequence"/>
</dbReference>
<comment type="caution">
    <text evidence="1">The sequence shown here is derived from an EMBL/GenBank/DDBJ whole genome shotgun (WGS) entry which is preliminary data.</text>
</comment>
<evidence type="ECO:0000313" key="2">
    <source>
        <dbReference type="Proteomes" id="UP000029055"/>
    </source>
</evidence>
<evidence type="ECO:0008006" key="3">
    <source>
        <dbReference type="Google" id="ProtNLM"/>
    </source>
</evidence>
<organism evidence="1 2">
    <name type="scientific">Bifidobacterium subtile</name>
    <dbReference type="NCBI Taxonomy" id="77635"/>
    <lineage>
        <taxon>Bacteria</taxon>
        <taxon>Bacillati</taxon>
        <taxon>Actinomycetota</taxon>
        <taxon>Actinomycetes</taxon>
        <taxon>Bifidobacteriales</taxon>
        <taxon>Bifidobacteriaceae</taxon>
        <taxon>Bifidobacterium</taxon>
    </lineage>
</organism>
<sequence length="138" mass="15901">MTWTPGLQEQVRTLRTAGVTYSKISEFLNLNANSVKSWCRRNNVEPDINAVRADDPEGVWCRSCGTVLTPGRRAKFCSEACRRSWWHAHSELINRRAFYTFTCAHCGGEFEAYGNSTRRYCTHSCYIQHRFGTRGGRR</sequence>
<dbReference type="EMBL" id="JGZR01000001">
    <property type="protein sequence ID" value="KFJ05175.1"/>
    <property type="molecule type" value="Genomic_DNA"/>
</dbReference>
<protein>
    <recommendedName>
        <fullName evidence="3">RNA polymerase subunit sigma-70</fullName>
    </recommendedName>
</protein>
<dbReference type="AlphaFoldDB" id="A0A087EBM4"/>
<reference evidence="1 2" key="1">
    <citation type="submission" date="2014-03" db="EMBL/GenBank/DDBJ databases">
        <title>Genomics of Bifidobacteria.</title>
        <authorList>
            <person name="Ventura M."/>
            <person name="Milani C."/>
            <person name="Lugli G.A."/>
        </authorList>
    </citation>
    <scope>NUCLEOTIDE SEQUENCE [LARGE SCALE GENOMIC DNA]</scope>
    <source>
        <strain evidence="1 2">LMG 11597</strain>
    </source>
</reference>
<name>A0A087EBM4_9BIFI</name>
<accession>A0A087EBM4</accession>
<dbReference type="RefSeq" id="WP_034532889.1">
    <property type="nucleotide sequence ID" value="NZ_JAZHTW010000001.1"/>
</dbReference>
<proteinExistence type="predicted"/>
<dbReference type="eggNOG" id="COG1961">
    <property type="taxonomic scope" value="Bacteria"/>
</dbReference>
<gene>
    <name evidence="1" type="ORF">BISU_1291</name>
</gene>
<dbReference type="OrthoDB" id="9792035at2"/>
<keyword evidence="2" id="KW-1185">Reference proteome</keyword>